<dbReference type="SMART" id="SM00389">
    <property type="entry name" value="HOX"/>
    <property type="match status" value="1"/>
</dbReference>
<comment type="similarity">
    <text evidence="2">Belongs to the TALE/BELL homeobox family.</text>
</comment>
<dbReference type="PANTHER" id="PTHR11850">
    <property type="entry name" value="HOMEOBOX PROTEIN TRANSCRIPTION FACTORS"/>
    <property type="match status" value="1"/>
</dbReference>
<evidence type="ECO:0000313" key="12">
    <source>
        <dbReference type="Proteomes" id="UP001454036"/>
    </source>
</evidence>
<feature type="domain" description="Homeobox" evidence="10">
    <location>
        <begin position="330"/>
        <end position="393"/>
    </location>
</feature>
<evidence type="ECO:0000256" key="4">
    <source>
        <dbReference type="ARBA" id="ARBA00023125"/>
    </source>
</evidence>
<comment type="subcellular location">
    <subcellularLocation>
        <location evidence="1 8">Nucleus</location>
    </subcellularLocation>
</comment>
<dbReference type="AlphaFoldDB" id="A0AAV3RIQ6"/>
<name>A0AAV3RIQ6_LITER</name>
<dbReference type="InterPro" id="IPR008422">
    <property type="entry name" value="KN_HD"/>
</dbReference>
<evidence type="ECO:0000256" key="3">
    <source>
        <dbReference type="ARBA" id="ARBA00023015"/>
    </source>
</evidence>
<keyword evidence="5 8" id="KW-0371">Homeobox</keyword>
<dbReference type="GO" id="GO:0003677">
    <property type="term" value="F:DNA binding"/>
    <property type="evidence" value="ECO:0007669"/>
    <property type="project" value="UniProtKB-UniRule"/>
</dbReference>
<protein>
    <submittedName>
        <fullName evidence="11">Homeodomain transcription factor</fullName>
    </submittedName>
</protein>
<dbReference type="Pfam" id="PF07526">
    <property type="entry name" value="POX"/>
    <property type="match status" value="1"/>
</dbReference>
<dbReference type="InterPro" id="IPR009057">
    <property type="entry name" value="Homeodomain-like_sf"/>
</dbReference>
<sequence>MGAYYTNLTSPKINPPISYSLDQKVVSCPSSDLPDNNMTYYNWGEHSVDPRIFQERLLDVNEGIQSQGLSLSLGTQIPSSVHISLYQNHYSTSLNHPSSFMNCNIQNTFEHGSQTSSKVANSEHLSFDLPGSMLNAANIASKVYPSHWHESYGASGYLYNSKYFKAARDVLDELVNVRGGLKQSFEGKKYNSLGDQNIPEEIDQKPAPEISSSERHDLRNKMVKLLSMLEEVERRYREYYEHIQVLVSSFDMVAGTGAAKSYTSLALQTISRQFRRLRDAIKEQIEVTQHSLGEEGEAANNSIGTRLPRLRNLDQKLRQQRSLQQFGILRQSWRPQKGLPETAVSILRAWLFEHFLHPYPKDSEKTMLAKQTGLTRNQVANWFINARVRLWKPMIEDMYKEEFGYTEQDSENPPDHDQTSTMATDKVHNSSRFKALEHENLEQYSQSNDQVSLALGLQQNENEYKPTFSESQLKDYNMVTTSTDLSKEYCYMEPLNQQDRFSNQQLLSDFII</sequence>
<feature type="compositionally biased region" description="Basic and acidic residues" evidence="9">
    <location>
        <begin position="202"/>
        <end position="214"/>
    </location>
</feature>
<evidence type="ECO:0000313" key="11">
    <source>
        <dbReference type="EMBL" id="GAA0176287.1"/>
    </source>
</evidence>
<dbReference type="EMBL" id="BAABME010027903">
    <property type="protein sequence ID" value="GAA0176287.1"/>
    <property type="molecule type" value="Genomic_DNA"/>
</dbReference>
<gene>
    <name evidence="11" type="ORF">LIER_42056</name>
</gene>
<evidence type="ECO:0000256" key="2">
    <source>
        <dbReference type="ARBA" id="ARBA00006454"/>
    </source>
</evidence>
<comment type="caution">
    <text evidence="11">The sequence shown here is derived from an EMBL/GenBank/DDBJ whole genome shotgun (WGS) entry which is preliminary data.</text>
</comment>
<keyword evidence="7 8" id="KW-0539">Nucleus</keyword>
<dbReference type="PROSITE" id="PS50071">
    <property type="entry name" value="HOMEOBOX_2"/>
    <property type="match status" value="1"/>
</dbReference>
<dbReference type="GO" id="GO:0006355">
    <property type="term" value="P:regulation of DNA-templated transcription"/>
    <property type="evidence" value="ECO:0007669"/>
    <property type="project" value="InterPro"/>
</dbReference>
<feature type="DNA-binding region" description="Homeobox" evidence="8">
    <location>
        <begin position="332"/>
        <end position="394"/>
    </location>
</feature>
<evidence type="ECO:0000256" key="6">
    <source>
        <dbReference type="ARBA" id="ARBA00023163"/>
    </source>
</evidence>
<dbReference type="InterPro" id="IPR001356">
    <property type="entry name" value="HD"/>
</dbReference>
<dbReference type="Gene3D" id="1.10.10.60">
    <property type="entry name" value="Homeodomain-like"/>
    <property type="match status" value="1"/>
</dbReference>
<dbReference type="Proteomes" id="UP001454036">
    <property type="component" value="Unassembled WGS sequence"/>
</dbReference>
<dbReference type="GO" id="GO:0005634">
    <property type="term" value="C:nucleus"/>
    <property type="evidence" value="ECO:0007669"/>
    <property type="project" value="UniProtKB-SubCell"/>
</dbReference>
<keyword evidence="6" id="KW-0804">Transcription</keyword>
<evidence type="ECO:0000256" key="7">
    <source>
        <dbReference type="ARBA" id="ARBA00023242"/>
    </source>
</evidence>
<dbReference type="SMART" id="SM00574">
    <property type="entry name" value="POX"/>
    <property type="match status" value="1"/>
</dbReference>
<evidence type="ECO:0000256" key="5">
    <source>
        <dbReference type="ARBA" id="ARBA00023155"/>
    </source>
</evidence>
<dbReference type="InterPro" id="IPR006563">
    <property type="entry name" value="POX_dom"/>
</dbReference>
<feature type="region of interest" description="Disordered" evidence="9">
    <location>
        <begin position="195"/>
        <end position="214"/>
    </location>
</feature>
<feature type="region of interest" description="Disordered" evidence="9">
    <location>
        <begin position="405"/>
        <end position="425"/>
    </location>
</feature>
<reference evidence="11 12" key="1">
    <citation type="submission" date="2024-01" db="EMBL/GenBank/DDBJ databases">
        <title>The complete chloroplast genome sequence of Lithospermum erythrorhizon: insights into the phylogenetic relationship among Boraginaceae species and the maternal lineages of purple gromwells.</title>
        <authorList>
            <person name="Okada T."/>
            <person name="Watanabe K."/>
        </authorList>
    </citation>
    <scope>NUCLEOTIDE SEQUENCE [LARGE SCALE GENOMIC DNA]</scope>
</reference>
<evidence type="ECO:0000256" key="8">
    <source>
        <dbReference type="PROSITE-ProRule" id="PRU00108"/>
    </source>
</evidence>
<accession>A0AAV3RIQ6</accession>
<evidence type="ECO:0000256" key="1">
    <source>
        <dbReference type="ARBA" id="ARBA00004123"/>
    </source>
</evidence>
<dbReference type="InterPro" id="IPR050224">
    <property type="entry name" value="TALE_homeobox"/>
</dbReference>
<keyword evidence="3" id="KW-0805">Transcription regulation</keyword>
<proteinExistence type="inferred from homology"/>
<dbReference type="SUPFAM" id="SSF46689">
    <property type="entry name" value="Homeodomain-like"/>
    <property type="match status" value="1"/>
</dbReference>
<keyword evidence="4 8" id="KW-0238">DNA-binding</keyword>
<organism evidence="11 12">
    <name type="scientific">Lithospermum erythrorhizon</name>
    <name type="common">Purple gromwell</name>
    <name type="synonym">Lithospermum officinale var. erythrorhizon</name>
    <dbReference type="NCBI Taxonomy" id="34254"/>
    <lineage>
        <taxon>Eukaryota</taxon>
        <taxon>Viridiplantae</taxon>
        <taxon>Streptophyta</taxon>
        <taxon>Embryophyta</taxon>
        <taxon>Tracheophyta</taxon>
        <taxon>Spermatophyta</taxon>
        <taxon>Magnoliopsida</taxon>
        <taxon>eudicotyledons</taxon>
        <taxon>Gunneridae</taxon>
        <taxon>Pentapetalae</taxon>
        <taxon>asterids</taxon>
        <taxon>lamiids</taxon>
        <taxon>Boraginales</taxon>
        <taxon>Boraginaceae</taxon>
        <taxon>Boraginoideae</taxon>
        <taxon>Lithospermeae</taxon>
        <taxon>Lithospermum</taxon>
    </lineage>
</organism>
<dbReference type="CDD" id="cd00086">
    <property type="entry name" value="homeodomain"/>
    <property type="match status" value="1"/>
</dbReference>
<evidence type="ECO:0000259" key="10">
    <source>
        <dbReference type="PROSITE" id="PS50071"/>
    </source>
</evidence>
<dbReference type="Pfam" id="PF05920">
    <property type="entry name" value="Homeobox_KN"/>
    <property type="match status" value="1"/>
</dbReference>
<evidence type="ECO:0000256" key="9">
    <source>
        <dbReference type="SAM" id="MobiDB-lite"/>
    </source>
</evidence>
<keyword evidence="12" id="KW-1185">Reference proteome</keyword>